<feature type="domain" description="Guanylate kinase-like" evidence="1">
    <location>
        <begin position="2"/>
        <end position="192"/>
    </location>
</feature>
<dbReference type="RefSeq" id="WP_115482606.1">
    <property type="nucleotide sequence ID" value="NZ_QRCT01000045.1"/>
</dbReference>
<proteinExistence type="predicted"/>
<evidence type="ECO:0000313" key="3">
    <source>
        <dbReference type="Proteomes" id="UP000255036"/>
    </source>
</evidence>
<name>A0A371ATE6_9FIRM</name>
<dbReference type="InterPro" id="IPR020590">
    <property type="entry name" value="Guanylate_kinase_CS"/>
</dbReference>
<keyword evidence="2" id="KW-0418">Kinase</keyword>
<evidence type="ECO:0000313" key="2">
    <source>
        <dbReference type="EMBL" id="RDU22844.1"/>
    </source>
</evidence>
<sequence length="196" mass="23055">MGKIFCVIGKSSSGKDTIFKQILEKNTVGLKTIVPYTTRPIRDGETNGIEYFFINEKELENLERDNKIIELRAYHTVHGIWKYFTAHDEQIDLVSNNYIMIGTLDSYMKLKEFFGDKKVRPIYIELEDGIRLTRAIEREKLQENPKYSEMCRRFLADAQDFSEENIKKAGVVRRFENQDLSQIVEDIIQYIVQEIK</sequence>
<dbReference type="SMART" id="SM00072">
    <property type="entry name" value="GuKc"/>
    <property type="match status" value="1"/>
</dbReference>
<dbReference type="PROSITE" id="PS50052">
    <property type="entry name" value="GUANYLATE_KINASE_2"/>
    <property type="match status" value="1"/>
</dbReference>
<dbReference type="Pfam" id="PF00625">
    <property type="entry name" value="Guanylate_kin"/>
    <property type="match status" value="1"/>
</dbReference>
<dbReference type="InterPro" id="IPR008145">
    <property type="entry name" value="GK/Ca_channel_bsu"/>
</dbReference>
<keyword evidence="3" id="KW-1185">Reference proteome</keyword>
<comment type="caution">
    <text evidence="2">The sequence shown here is derived from an EMBL/GenBank/DDBJ whole genome shotgun (WGS) entry which is preliminary data.</text>
</comment>
<reference evidence="2 3" key="1">
    <citation type="submission" date="2018-07" db="EMBL/GenBank/DDBJ databases">
        <title>Anaerosacharophilus polymeroproducens gen. nov. sp. nov., an anaerobic bacterium isolated from salt field.</title>
        <authorList>
            <person name="Kim W."/>
            <person name="Yang S.-H."/>
            <person name="Oh J."/>
            <person name="Lee J.-H."/>
            <person name="Kwon K.K."/>
        </authorList>
    </citation>
    <scope>NUCLEOTIDE SEQUENCE [LARGE SCALE GENOMIC DNA]</scope>
    <source>
        <strain evidence="2 3">MCWD5</strain>
    </source>
</reference>
<dbReference type="SUPFAM" id="SSF52540">
    <property type="entry name" value="P-loop containing nucleoside triphosphate hydrolases"/>
    <property type="match status" value="1"/>
</dbReference>
<evidence type="ECO:0000259" key="1">
    <source>
        <dbReference type="PROSITE" id="PS50052"/>
    </source>
</evidence>
<keyword evidence="2" id="KW-0808">Transferase</keyword>
<protein>
    <submittedName>
        <fullName evidence="2">Guanylate kinase</fullName>
    </submittedName>
</protein>
<organism evidence="2 3">
    <name type="scientific">Anaerosacchariphilus polymeriproducens</name>
    <dbReference type="NCBI Taxonomy" id="1812858"/>
    <lineage>
        <taxon>Bacteria</taxon>
        <taxon>Bacillati</taxon>
        <taxon>Bacillota</taxon>
        <taxon>Clostridia</taxon>
        <taxon>Lachnospirales</taxon>
        <taxon>Lachnospiraceae</taxon>
        <taxon>Anaerosacchariphilus</taxon>
    </lineage>
</organism>
<dbReference type="InterPro" id="IPR027417">
    <property type="entry name" value="P-loop_NTPase"/>
</dbReference>
<dbReference type="InterPro" id="IPR008144">
    <property type="entry name" value="Guanylate_kin-like_dom"/>
</dbReference>
<gene>
    <name evidence="2" type="ORF">DWV06_12935</name>
</gene>
<dbReference type="OrthoDB" id="1033810at2"/>
<dbReference type="GO" id="GO:0016301">
    <property type="term" value="F:kinase activity"/>
    <property type="evidence" value="ECO:0007669"/>
    <property type="project" value="UniProtKB-KW"/>
</dbReference>
<dbReference type="AlphaFoldDB" id="A0A371ATE6"/>
<dbReference type="Gene3D" id="3.40.50.300">
    <property type="entry name" value="P-loop containing nucleotide triphosphate hydrolases"/>
    <property type="match status" value="1"/>
</dbReference>
<dbReference type="Proteomes" id="UP000255036">
    <property type="component" value="Unassembled WGS sequence"/>
</dbReference>
<accession>A0A371ATE6</accession>
<dbReference type="EMBL" id="QRCT01000045">
    <property type="protein sequence ID" value="RDU22844.1"/>
    <property type="molecule type" value="Genomic_DNA"/>
</dbReference>
<dbReference type="PROSITE" id="PS00856">
    <property type="entry name" value="GUANYLATE_KINASE_1"/>
    <property type="match status" value="1"/>
</dbReference>